<organism evidence="12 13">
    <name type="scientific">Vibrio proteolyticus NBRC 13287</name>
    <dbReference type="NCBI Taxonomy" id="1219065"/>
    <lineage>
        <taxon>Bacteria</taxon>
        <taxon>Pseudomonadati</taxon>
        <taxon>Pseudomonadota</taxon>
        <taxon>Gammaproteobacteria</taxon>
        <taxon>Vibrionales</taxon>
        <taxon>Vibrionaceae</taxon>
        <taxon>Vibrio</taxon>
    </lineage>
</organism>
<keyword evidence="6" id="KW-0808">Transferase</keyword>
<evidence type="ECO:0000256" key="4">
    <source>
        <dbReference type="ARBA" id="ARBA00022475"/>
    </source>
</evidence>
<protein>
    <recommendedName>
        <fullName evidence="3">histidine kinase</fullName>
        <ecNumber evidence="3">2.7.13.3</ecNumber>
    </recommendedName>
</protein>
<keyword evidence="7 12" id="KW-0418">Kinase</keyword>
<keyword evidence="5" id="KW-0597">Phosphoprotein</keyword>
<dbReference type="Gene3D" id="3.30.565.10">
    <property type="entry name" value="Histidine kinase-like ATPase, C-terminal domain"/>
    <property type="match status" value="1"/>
</dbReference>
<dbReference type="AlphaFoldDB" id="U3BGH7"/>
<proteinExistence type="predicted"/>
<accession>U3BGH7</accession>
<dbReference type="InterPro" id="IPR003661">
    <property type="entry name" value="HisK_dim/P_dom"/>
</dbReference>
<reference evidence="12 13" key="1">
    <citation type="submission" date="2013-09" db="EMBL/GenBank/DDBJ databases">
        <title>Whole genome shotgun sequence of Vibrio proteolyticus NBRC 13287.</title>
        <authorList>
            <person name="Isaki S."/>
            <person name="Hosoyama A."/>
            <person name="Numata M."/>
            <person name="Hashimoto M."/>
            <person name="Hosoyama Y."/>
            <person name="Tsuchikane K."/>
            <person name="Noguchi M."/>
            <person name="Hirakata S."/>
            <person name="Ichikawa N."/>
            <person name="Ohji S."/>
            <person name="Yamazoe A."/>
            <person name="Fujita N."/>
        </authorList>
    </citation>
    <scope>NUCLEOTIDE SEQUENCE [LARGE SCALE GENOMIC DNA]</scope>
    <source>
        <strain evidence="12 13">NBRC 13287</strain>
    </source>
</reference>
<dbReference type="Proteomes" id="UP000016570">
    <property type="component" value="Unassembled WGS sequence"/>
</dbReference>
<dbReference type="GO" id="GO:0005886">
    <property type="term" value="C:plasma membrane"/>
    <property type="evidence" value="ECO:0007669"/>
    <property type="project" value="UniProtKB-SubCell"/>
</dbReference>
<comment type="caution">
    <text evidence="12">The sequence shown here is derived from an EMBL/GenBank/DDBJ whole genome shotgun (WGS) entry which is preliminary data.</text>
</comment>
<dbReference type="STRING" id="1219065.VPR01S_19_00610"/>
<dbReference type="InterPro" id="IPR005467">
    <property type="entry name" value="His_kinase_dom"/>
</dbReference>
<dbReference type="eggNOG" id="COG0642">
    <property type="taxonomic scope" value="Bacteria"/>
</dbReference>
<dbReference type="RefSeq" id="WP_021706747.1">
    <property type="nucleotide sequence ID" value="NZ_BATJ01000019.1"/>
</dbReference>
<gene>
    <name evidence="12" type="ORF">VPR01S_19_00610</name>
</gene>
<keyword evidence="9" id="KW-0812">Transmembrane</keyword>
<evidence type="ECO:0000256" key="6">
    <source>
        <dbReference type="ARBA" id="ARBA00022679"/>
    </source>
</evidence>
<dbReference type="SMART" id="SM00388">
    <property type="entry name" value="HisKA"/>
    <property type="match status" value="1"/>
</dbReference>
<evidence type="ECO:0000313" key="12">
    <source>
        <dbReference type="EMBL" id="GAD68779.1"/>
    </source>
</evidence>
<evidence type="ECO:0000256" key="1">
    <source>
        <dbReference type="ARBA" id="ARBA00000085"/>
    </source>
</evidence>
<dbReference type="CDD" id="cd00082">
    <property type="entry name" value="HisKA"/>
    <property type="match status" value="1"/>
</dbReference>
<keyword evidence="4" id="KW-1003">Cell membrane</keyword>
<feature type="signal peptide" evidence="10">
    <location>
        <begin position="1"/>
        <end position="21"/>
    </location>
</feature>
<evidence type="ECO:0000259" key="11">
    <source>
        <dbReference type="PROSITE" id="PS50109"/>
    </source>
</evidence>
<feature type="domain" description="Histidine kinase" evidence="11">
    <location>
        <begin position="279"/>
        <end position="469"/>
    </location>
</feature>
<dbReference type="Pfam" id="PF02518">
    <property type="entry name" value="HATPase_c"/>
    <property type="match status" value="1"/>
</dbReference>
<feature type="chain" id="PRO_5004638835" description="histidine kinase" evidence="10">
    <location>
        <begin position="22"/>
        <end position="469"/>
    </location>
</feature>
<feature type="transmembrane region" description="Helical" evidence="9">
    <location>
        <begin position="241"/>
        <end position="264"/>
    </location>
</feature>
<evidence type="ECO:0000256" key="9">
    <source>
        <dbReference type="SAM" id="Phobius"/>
    </source>
</evidence>
<dbReference type="PANTHER" id="PTHR44936">
    <property type="entry name" value="SENSOR PROTEIN CREC"/>
    <property type="match status" value="1"/>
</dbReference>
<keyword evidence="9" id="KW-1133">Transmembrane helix</keyword>
<evidence type="ECO:0000256" key="3">
    <source>
        <dbReference type="ARBA" id="ARBA00012438"/>
    </source>
</evidence>
<evidence type="ECO:0000256" key="10">
    <source>
        <dbReference type="SAM" id="SignalP"/>
    </source>
</evidence>
<dbReference type="PROSITE" id="PS50109">
    <property type="entry name" value="HIS_KIN"/>
    <property type="match status" value="1"/>
</dbReference>
<keyword evidence="8" id="KW-0902">Two-component regulatory system</keyword>
<evidence type="ECO:0000256" key="8">
    <source>
        <dbReference type="ARBA" id="ARBA00023012"/>
    </source>
</evidence>
<name>U3BGH7_VIBPR</name>
<dbReference type="EMBL" id="BATJ01000019">
    <property type="protein sequence ID" value="GAD68779.1"/>
    <property type="molecule type" value="Genomic_DNA"/>
</dbReference>
<evidence type="ECO:0000256" key="2">
    <source>
        <dbReference type="ARBA" id="ARBA00004651"/>
    </source>
</evidence>
<dbReference type="InterPro" id="IPR050980">
    <property type="entry name" value="2C_sensor_his_kinase"/>
</dbReference>
<dbReference type="PANTHER" id="PTHR44936:SF9">
    <property type="entry name" value="SENSOR PROTEIN CREC"/>
    <property type="match status" value="1"/>
</dbReference>
<dbReference type="Pfam" id="PF11884">
    <property type="entry name" value="DUF3404"/>
    <property type="match status" value="1"/>
</dbReference>
<dbReference type="GO" id="GO:0000155">
    <property type="term" value="F:phosphorelay sensor kinase activity"/>
    <property type="evidence" value="ECO:0007669"/>
    <property type="project" value="InterPro"/>
</dbReference>
<evidence type="ECO:0000313" key="13">
    <source>
        <dbReference type="Proteomes" id="UP000016570"/>
    </source>
</evidence>
<keyword evidence="13" id="KW-1185">Reference proteome</keyword>
<dbReference type="SMART" id="SM00387">
    <property type="entry name" value="HATPase_c"/>
    <property type="match status" value="1"/>
</dbReference>
<evidence type="ECO:0000256" key="7">
    <source>
        <dbReference type="ARBA" id="ARBA00022777"/>
    </source>
</evidence>
<dbReference type="SUPFAM" id="SSF47384">
    <property type="entry name" value="Homodimeric domain of signal transducing histidine kinase"/>
    <property type="match status" value="1"/>
</dbReference>
<keyword evidence="10" id="KW-0732">Signal</keyword>
<dbReference type="SUPFAM" id="SSF55874">
    <property type="entry name" value="ATPase domain of HSP90 chaperone/DNA topoisomerase II/histidine kinase"/>
    <property type="match status" value="1"/>
</dbReference>
<dbReference type="InterPro" id="IPR036890">
    <property type="entry name" value="HATPase_C_sf"/>
</dbReference>
<comment type="subcellular location">
    <subcellularLocation>
        <location evidence="2">Cell membrane</location>
        <topology evidence="2">Multi-pass membrane protein</topology>
    </subcellularLocation>
</comment>
<comment type="catalytic activity">
    <reaction evidence="1">
        <text>ATP + protein L-histidine = ADP + protein N-phospho-L-histidine.</text>
        <dbReference type="EC" id="2.7.13.3"/>
    </reaction>
</comment>
<evidence type="ECO:0000256" key="5">
    <source>
        <dbReference type="ARBA" id="ARBA00022553"/>
    </source>
</evidence>
<dbReference type="InterPro" id="IPR036097">
    <property type="entry name" value="HisK_dim/P_sf"/>
</dbReference>
<dbReference type="EC" id="2.7.13.3" evidence="3"/>
<sequence>MSAARVLLPLIVLMAPPQIHAADAPLQQWQRFYQQALVLPAISEVAAYQLGDYADDVLSSDSQYPDFSRFDWPMIERLHQLAQTCQYTEPWPAILSRAVEFERALCRKTPLTEEWFRSPDWRHPAGGSYAERYLARLKPDEQATFAARHVGQLTLASVRHPLHHLWQDPGREGVDALLRGYRAYLAPSQQLWLSSDDGWRAVHAEDWRPLADQLGLKLSRAQSGCDYRYGNLCLTQVSTEVIWLSAALSVSLALVALLLLRALWVRYQHIRERRFVLQLLTHELRTPIASLGLTVDALREQFDTMSAEGQEALWRLMADHQRLAQLADTSRGYLSPEDDDAFRCHEAWLSDFFDHCLQGYPVDLHIEQDKLVSLPYYWLGLCVVNLVKNALQHGAEPVQVDVSVLRTLRIEVSDCGDFAPKWRRLWRRRPVTSDNMGVGLQLVKRLMIRMGGQLTVRRRPTRCILELPL</sequence>
<dbReference type="InterPro" id="IPR003594">
    <property type="entry name" value="HATPase_dom"/>
</dbReference>
<keyword evidence="9" id="KW-0472">Membrane</keyword>
<dbReference type="InterPro" id="IPR021821">
    <property type="entry name" value="VxrA_SD"/>
</dbReference>